<evidence type="ECO:0000256" key="4">
    <source>
        <dbReference type="SAM" id="MobiDB-lite"/>
    </source>
</evidence>
<proteinExistence type="inferred from homology"/>
<dbReference type="Gene3D" id="2.30.42.10">
    <property type="match status" value="1"/>
</dbReference>
<sequence length="689" mass="73984" precursor="true">MQSLYVDCWRKSIAVIAVAFTLYPSIVLAQFGLDDLKLPTKKPEVIKAPVTAAPLSRDELLAVKQAEAARIAAIQGIYGSVVAIYGNDRGGGGSGVLYDAHGFAITNHHVVAAAGVEGWAGLADGKLYRWRLLGSDPGGDVAIIQLLGRNDFPVAPLGNSDQVRVGQWAMAMGNPFVLAEDQRPTVTLGIVSGVKRFQPGEGMNQLVYGNCIQVDSSINPGNSGGPLFNLLGQVIGINGRGSFEERGRVNVGLGYAISSNQVKLFLPDLLATKIAQHGTLDAIFGNREQGVVCFTMNLDSPIARKGLALGDRIISLEGERINDANQLTNLLSTYPAGWPVTVVFDHEGTEKKATVRLTPLPYEPIVKTPSPMPQPKDEEKPAPGEGEKTSSSRLTRALLDEPSSEPKPAEEPAPKSDDKPSEEKKPEEPQAPSDPKPKIVEVPRQPPIPLSNAGKPRAPQIGSEVAKLLLQRLRDAATSSPTSEPWEAIRLESEILENGEVVGRETMLIARDGRSMVTYTRGLVSVTIAFDGKVYRMQSGAEAPREVSFSRAFRDSHFASSVALATLVNTSNDPRFEKVAHEGSDKAAATLAHRLSIAADDSESLYFYLKVLADNGTPTSGLLKTSVGTSDEEPIPSMLYRDEKAIASVRLPHERVLVRGLDEQVLATIRTTSAETVAKVEEGSFDVTP</sequence>
<dbReference type="HOGENOM" id="CLU_399467_0_0_0"/>
<keyword evidence="3" id="KW-0378">Hydrolase</keyword>
<dbReference type="InterPro" id="IPR036034">
    <property type="entry name" value="PDZ_sf"/>
</dbReference>
<dbReference type="EMBL" id="CP001848">
    <property type="protein sequence ID" value="ADB17391.1"/>
    <property type="molecule type" value="Genomic_DNA"/>
</dbReference>
<feature type="compositionally biased region" description="Basic and acidic residues" evidence="4">
    <location>
        <begin position="375"/>
        <end position="390"/>
    </location>
</feature>
<keyword evidence="5" id="KW-0812">Transmembrane</keyword>
<dbReference type="InterPro" id="IPR009003">
    <property type="entry name" value="Peptidase_S1_PA"/>
</dbReference>
<keyword evidence="5" id="KW-0472">Membrane</keyword>
<dbReference type="SUPFAM" id="SSF50156">
    <property type="entry name" value="PDZ domain-like"/>
    <property type="match status" value="1"/>
</dbReference>
<evidence type="ECO:0000313" key="7">
    <source>
        <dbReference type="EMBL" id="ADB17391.1"/>
    </source>
</evidence>
<keyword evidence="2" id="KW-0645">Protease</keyword>
<dbReference type="InterPro" id="IPR001478">
    <property type="entry name" value="PDZ"/>
</dbReference>
<dbReference type="GO" id="GO:0006508">
    <property type="term" value="P:proteolysis"/>
    <property type="evidence" value="ECO:0007669"/>
    <property type="project" value="UniProtKB-KW"/>
</dbReference>
<evidence type="ECO:0000256" key="1">
    <source>
        <dbReference type="ARBA" id="ARBA00010541"/>
    </source>
</evidence>
<dbReference type="KEGG" id="psl:Psta_2723"/>
<dbReference type="InterPro" id="IPR001940">
    <property type="entry name" value="Peptidase_S1C"/>
</dbReference>
<comment type="similarity">
    <text evidence="1">Belongs to the peptidase S1C family.</text>
</comment>
<feature type="compositionally biased region" description="Basic and acidic residues" evidence="4">
    <location>
        <begin position="407"/>
        <end position="428"/>
    </location>
</feature>
<evidence type="ECO:0000313" key="8">
    <source>
        <dbReference type="Proteomes" id="UP000001887"/>
    </source>
</evidence>
<dbReference type="GO" id="GO:0004252">
    <property type="term" value="F:serine-type endopeptidase activity"/>
    <property type="evidence" value="ECO:0007669"/>
    <property type="project" value="InterPro"/>
</dbReference>
<feature type="region of interest" description="Disordered" evidence="4">
    <location>
        <begin position="355"/>
        <end position="460"/>
    </location>
</feature>
<dbReference type="eggNOG" id="COG3087">
    <property type="taxonomic scope" value="Bacteria"/>
</dbReference>
<keyword evidence="5" id="KW-1133">Transmembrane helix</keyword>
<name>D2R6U1_PIRSD</name>
<evidence type="ECO:0000259" key="6">
    <source>
        <dbReference type="Pfam" id="PF13180"/>
    </source>
</evidence>
<dbReference type="SUPFAM" id="SSF50494">
    <property type="entry name" value="Trypsin-like serine proteases"/>
    <property type="match status" value="1"/>
</dbReference>
<accession>D2R6U1</accession>
<dbReference type="Pfam" id="PF13365">
    <property type="entry name" value="Trypsin_2"/>
    <property type="match status" value="1"/>
</dbReference>
<evidence type="ECO:0000256" key="2">
    <source>
        <dbReference type="ARBA" id="ARBA00022670"/>
    </source>
</evidence>
<dbReference type="AlphaFoldDB" id="D2R6U1"/>
<dbReference type="Pfam" id="PF13180">
    <property type="entry name" value="PDZ_2"/>
    <property type="match status" value="1"/>
</dbReference>
<keyword evidence="8" id="KW-1185">Reference proteome</keyword>
<dbReference type="STRING" id="530564.Psta_2723"/>
<feature type="domain" description="PDZ" evidence="6">
    <location>
        <begin position="284"/>
        <end position="357"/>
    </location>
</feature>
<dbReference type="PANTHER" id="PTHR22939">
    <property type="entry name" value="SERINE PROTEASE FAMILY S1C HTRA-RELATED"/>
    <property type="match status" value="1"/>
</dbReference>
<evidence type="ECO:0000256" key="3">
    <source>
        <dbReference type="ARBA" id="ARBA00022801"/>
    </source>
</evidence>
<dbReference type="PRINTS" id="PR00834">
    <property type="entry name" value="PROTEASES2C"/>
</dbReference>
<gene>
    <name evidence="7" type="ordered locus">Psta_2723</name>
</gene>
<reference evidence="7 8" key="1">
    <citation type="journal article" date="2009" name="Stand. Genomic Sci.">
        <title>Complete genome sequence of Pirellula staleyi type strain (ATCC 27377).</title>
        <authorList>
            <person name="Clum A."/>
            <person name="Tindall B.J."/>
            <person name="Sikorski J."/>
            <person name="Ivanova N."/>
            <person name="Mavrommatis K."/>
            <person name="Lucas S."/>
            <person name="Glavina del Rio T."/>
            <person name="Nolan M."/>
            <person name="Chen F."/>
            <person name="Tice H."/>
            <person name="Pitluck S."/>
            <person name="Cheng J.F."/>
            <person name="Chertkov O."/>
            <person name="Brettin T."/>
            <person name="Han C."/>
            <person name="Detter J.C."/>
            <person name="Kuske C."/>
            <person name="Bruce D."/>
            <person name="Goodwin L."/>
            <person name="Ovchinikova G."/>
            <person name="Pati A."/>
            <person name="Mikhailova N."/>
            <person name="Chen A."/>
            <person name="Palaniappan K."/>
            <person name="Land M."/>
            <person name="Hauser L."/>
            <person name="Chang Y.J."/>
            <person name="Jeffries C.D."/>
            <person name="Chain P."/>
            <person name="Rohde M."/>
            <person name="Goker M."/>
            <person name="Bristow J."/>
            <person name="Eisen J.A."/>
            <person name="Markowitz V."/>
            <person name="Hugenholtz P."/>
            <person name="Kyrpides N.C."/>
            <person name="Klenk H.P."/>
            <person name="Lapidus A."/>
        </authorList>
    </citation>
    <scope>NUCLEOTIDE SEQUENCE [LARGE SCALE GENOMIC DNA]</scope>
    <source>
        <strain evidence="8">ATCC 27377 / DSM 6068 / ICPB 4128</strain>
    </source>
</reference>
<organism evidence="7 8">
    <name type="scientific">Pirellula staleyi (strain ATCC 27377 / DSM 6068 / ICPB 4128)</name>
    <name type="common">Pirella staleyi</name>
    <dbReference type="NCBI Taxonomy" id="530564"/>
    <lineage>
        <taxon>Bacteria</taxon>
        <taxon>Pseudomonadati</taxon>
        <taxon>Planctomycetota</taxon>
        <taxon>Planctomycetia</taxon>
        <taxon>Pirellulales</taxon>
        <taxon>Pirellulaceae</taxon>
        <taxon>Pirellula</taxon>
    </lineage>
</organism>
<dbReference type="Gene3D" id="2.40.10.120">
    <property type="match status" value="1"/>
</dbReference>
<dbReference type="Proteomes" id="UP000001887">
    <property type="component" value="Chromosome"/>
</dbReference>
<protein>
    <submittedName>
        <fullName evidence="7">Peptidase S1 and S6 chymotrypsin/Hap</fullName>
    </submittedName>
</protein>
<feature type="transmembrane region" description="Helical" evidence="5">
    <location>
        <begin position="12"/>
        <end position="33"/>
    </location>
</feature>
<evidence type="ECO:0000256" key="5">
    <source>
        <dbReference type="SAM" id="Phobius"/>
    </source>
</evidence>
<dbReference type="PANTHER" id="PTHR22939:SF129">
    <property type="entry name" value="SERINE PROTEASE HTRA2, MITOCHONDRIAL"/>
    <property type="match status" value="1"/>
</dbReference>
<dbReference type="eggNOG" id="COG0265">
    <property type="taxonomic scope" value="Bacteria"/>
</dbReference>